<dbReference type="GO" id="GO:0003676">
    <property type="term" value="F:nucleic acid binding"/>
    <property type="evidence" value="ECO:0007669"/>
    <property type="project" value="InterPro"/>
</dbReference>
<proteinExistence type="predicted"/>
<reference evidence="6" key="1">
    <citation type="journal article" date="1997" name="Gene">
        <title>Primary structure and strand specificity of BstF5I-1 DNA methyltransferase which recognizes 5'-GGATG-3'.</title>
        <authorList>
            <person name="Degtyarev S.K.h."/>
            <person name="Netesova N.A."/>
            <person name="Abdurashitov M.A."/>
            <person name="Shevchenko A.V."/>
        </authorList>
    </citation>
    <scope>NUCLEOTIDE SEQUENCE</scope>
    <source>
        <strain evidence="6">F5</strain>
    </source>
</reference>
<dbReference type="GO" id="GO:0032259">
    <property type="term" value="P:methylation"/>
    <property type="evidence" value="ECO:0007669"/>
    <property type="project" value="UniProtKB-KW"/>
</dbReference>
<evidence type="ECO:0000313" key="6">
    <source>
        <dbReference type="EMBL" id="CAI52507.1"/>
    </source>
</evidence>
<comment type="catalytic activity">
    <reaction evidence="5">
        <text>a 2'-deoxyadenosine in DNA + S-adenosyl-L-methionine = an N(6)-methyl-2'-deoxyadenosine in DNA + S-adenosyl-L-homocysteine + H(+)</text>
        <dbReference type="Rhea" id="RHEA:15197"/>
        <dbReference type="Rhea" id="RHEA-COMP:12418"/>
        <dbReference type="Rhea" id="RHEA-COMP:12419"/>
        <dbReference type="ChEBI" id="CHEBI:15378"/>
        <dbReference type="ChEBI" id="CHEBI:57856"/>
        <dbReference type="ChEBI" id="CHEBI:59789"/>
        <dbReference type="ChEBI" id="CHEBI:90615"/>
        <dbReference type="ChEBI" id="CHEBI:90616"/>
        <dbReference type="EC" id="2.1.1.72"/>
    </reaction>
</comment>
<protein>
    <recommendedName>
        <fullName evidence="1">site-specific DNA-methyltransferase (adenine-specific)</fullName>
        <ecNumber evidence="1">2.1.1.72</ecNumber>
    </recommendedName>
</protein>
<evidence type="ECO:0000256" key="4">
    <source>
        <dbReference type="ARBA" id="ARBA00022691"/>
    </source>
</evidence>
<gene>
    <name evidence="6" type="primary">F5IM3</name>
</gene>
<dbReference type="Pfam" id="PF02086">
    <property type="entry name" value="MethyltransfD12"/>
    <property type="match status" value="1"/>
</dbReference>
<name>Q5DX26_GEOSE</name>
<evidence type="ECO:0000256" key="5">
    <source>
        <dbReference type="ARBA" id="ARBA00047942"/>
    </source>
</evidence>
<keyword evidence="4" id="KW-0949">S-adenosyl-L-methionine</keyword>
<dbReference type="GO" id="GO:0009007">
    <property type="term" value="F:site-specific DNA-methyltransferase (adenine-specific) activity"/>
    <property type="evidence" value="ECO:0007669"/>
    <property type="project" value="UniProtKB-EC"/>
</dbReference>
<evidence type="ECO:0000256" key="3">
    <source>
        <dbReference type="ARBA" id="ARBA00022679"/>
    </source>
</evidence>
<dbReference type="SUPFAM" id="SSF53335">
    <property type="entry name" value="S-adenosyl-L-methionine-dependent methyltransferases"/>
    <property type="match status" value="1"/>
</dbReference>
<dbReference type="InterPro" id="IPR029063">
    <property type="entry name" value="SAM-dependent_MTases_sf"/>
</dbReference>
<dbReference type="PROSITE" id="PS00092">
    <property type="entry name" value="N6_MTASE"/>
    <property type="match status" value="1"/>
</dbReference>
<dbReference type="AlphaFoldDB" id="Q5DX26"/>
<sequence>MRYIGSKVLLLDKINEVIEENVDNAESFLDIFSGTASVARYFKNKYKVYSNDHLYFSYVLQKATIENDCYPTFDGLKKVDIYDPFSYLNNFPIDSYVFDENNSFIYRNYSPNENCERMYFTNENAKRIDFIRTKIEEWFNNNLLTENEYFYLIAGLIESVPFVSNISGTYGAYLKHWDKRAFKPLELIKLDVTINHKENRSFNKDSNELIRELEGDIIYIDPPYNSRQYMPNYHILETIARYDSPEIYGVTGLRPYKEFKSKYCNKKQVEKAFADLIENANFEHIVVSYSNEGIMSEETILEILCTYAVADSVKVYKYPYRRYKGKLSAKEHNLHELIFYAKKRKL</sequence>
<keyword evidence="3 6" id="KW-0808">Transferase</keyword>
<accession>Q5DX26</accession>
<dbReference type="InterPro" id="IPR012327">
    <property type="entry name" value="MeTrfase_D12"/>
</dbReference>
<dbReference type="PRINTS" id="PR00505">
    <property type="entry name" value="D12N6MTFRASE"/>
</dbReference>
<keyword evidence="2 6" id="KW-0489">Methyltransferase</keyword>
<dbReference type="GO" id="GO:0009307">
    <property type="term" value="P:DNA restriction-modification system"/>
    <property type="evidence" value="ECO:0007669"/>
    <property type="project" value="InterPro"/>
</dbReference>
<dbReference type="REBASE" id="5966">
    <property type="entry name" value="M3.BstF5I"/>
</dbReference>
<reference evidence="6" key="2">
    <citation type="submission" date="2005-02" db="EMBL/GenBank/DDBJ databases">
        <authorList>
            <person name="Degtyarev S.K."/>
        </authorList>
    </citation>
    <scope>NUCLEOTIDE SEQUENCE</scope>
    <source>
        <strain evidence="6">F5</strain>
    </source>
</reference>
<dbReference type="InterPro" id="IPR002052">
    <property type="entry name" value="DNA_methylase_N6_adenine_CS"/>
</dbReference>
<dbReference type="EC" id="2.1.1.72" evidence="1"/>
<evidence type="ECO:0000256" key="1">
    <source>
        <dbReference type="ARBA" id="ARBA00011900"/>
    </source>
</evidence>
<evidence type="ECO:0000256" key="2">
    <source>
        <dbReference type="ARBA" id="ARBA00022603"/>
    </source>
</evidence>
<dbReference type="EMBL" id="X97069">
    <property type="protein sequence ID" value="CAI52507.1"/>
    <property type="molecule type" value="Genomic_DNA"/>
</dbReference>
<organism evidence="6">
    <name type="scientific">Geobacillus stearothermophilus</name>
    <name type="common">Bacillus stearothermophilus</name>
    <dbReference type="NCBI Taxonomy" id="1422"/>
    <lineage>
        <taxon>Bacteria</taxon>
        <taxon>Bacillati</taxon>
        <taxon>Bacillota</taxon>
        <taxon>Bacilli</taxon>
        <taxon>Bacillales</taxon>
        <taxon>Anoxybacillaceae</taxon>
        <taxon>Geobacillus</taxon>
    </lineage>
</organism>